<reference evidence="2" key="2">
    <citation type="journal article" date="2024" name="Plant">
        <title>Genomic evolution and insights into agronomic trait innovations of Sesamum species.</title>
        <authorList>
            <person name="Miao H."/>
            <person name="Wang L."/>
            <person name="Qu L."/>
            <person name="Liu H."/>
            <person name="Sun Y."/>
            <person name="Le M."/>
            <person name="Wang Q."/>
            <person name="Wei S."/>
            <person name="Zheng Y."/>
            <person name="Lin W."/>
            <person name="Duan Y."/>
            <person name="Cao H."/>
            <person name="Xiong S."/>
            <person name="Wang X."/>
            <person name="Wei L."/>
            <person name="Li C."/>
            <person name="Ma Q."/>
            <person name="Ju M."/>
            <person name="Zhao R."/>
            <person name="Li G."/>
            <person name="Mu C."/>
            <person name="Tian Q."/>
            <person name="Mei H."/>
            <person name="Zhang T."/>
            <person name="Gao T."/>
            <person name="Zhang H."/>
        </authorList>
    </citation>
    <scope>NUCLEOTIDE SEQUENCE</scope>
    <source>
        <strain evidence="2">K16</strain>
    </source>
</reference>
<keyword evidence="3" id="KW-1185">Reference proteome</keyword>
<evidence type="ECO:0000313" key="2">
    <source>
        <dbReference type="EMBL" id="KAK4381577.1"/>
    </source>
</evidence>
<protein>
    <submittedName>
        <fullName evidence="2">Mitochondrial protein</fullName>
    </submittedName>
</protein>
<evidence type="ECO:0000313" key="3">
    <source>
        <dbReference type="Proteomes" id="UP001289374"/>
    </source>
</evidence>
<accession>A0AAE1VUT5</accession>
<gene>
    <name evidence="2" type="ORF">Sango_2954300</name>
</gene>
<sequence>MVSFSRNCPSTVLIAKVKTYLDGLFTIKDLGVQQLSQFLQHPCEESAALHVVKYLKGSSTQGFFFPVSNSLELRAYCDADWASCVDSRKSLTGYYVFLGNALEFQVTVSLPISMYCDNKAALHIMLVFYRQVHLRQLVPVRFVPSTTVDYRSTDVKLSSLLVVVSLFLLLFYFALFILSLGFVALALLDSSPCFGDDRASLRASVHWTPHSLSNPCITTVEGGGGGMELDVDQLKQALCLGVEEVDELGISDGPDIFGVFNKERQEIPPEQVHEGNSESERVAESSLQVRRAYQSVPLEGNLEFGLGNEDLTTTKERRANEQNLKKKNTLVVQEVVVASHNAVADETTNMQLVLMETNLINVPLTFRQREGVDEGNSSYCPGRLDRACCTVNWSLLCPKSHVQHDILAKSDHLVLWISLEQSTAAVKSDRKKKLPVRGCLDKI</sequence>
<dbReference type="AlphaFoldDB" id="A0AAE1VUT5"/>
<keyword evidence="1" id="KW-0812">Transmembrane</keyword>
<proteinExistence type="predicted"/>
<dbReference type="PANTHER" id="PTHR11439:SF470">
    <property type="entry name" value="CYSTEINE-RICH RLK (RECEPTOR-LIKE PROTEIN KINASE) 8"/>
    <property type="match status" value="1"/>
</dbReference>
<dbReference type="PANTHER" id="PTHR11439">
    <property type="entry name" value="GAG-POL-RELATED RETROTRANSPOSON"/>
    <property type="match status" value="1"/>
</dbReference>
<dbReference type="EMBL" id="JACGWL010000853">
    <property type="protein sequence ID" value="KAK4381577.1"/>
    <property type="molecule type" value="Genomic_DNA"/>
</dbReference>
<evidence type="ECO:0000256" key="1">
    <source>
        <dbReference type="SAM" id="Phobius"/>
    </source>
</evidence>
<reference evidence="2" key="1">
    <citation type="submission" date="2020-06" db="EMBL/GenBank/DDBJ databases">
        <authorList>
            <person name="Li T."/>
            <person name="Hu X."/>
            <person name="Zhang T."/>
            <person name="Song X."/>
            <person name="Zhang H."/>
            <person name="Dai N."/>
            <person name="Sheng W."/>
            <person name="Hou X."/>
            <person name="Wei L."/>
        </authorList>
    </citation>
    <scope>NUCLEOTIDE SEQUENCE</scope>
    <source>
        <strain evidence="2">K16</strain>
        <tissue evidence="2">Leaf</tissue>
    </source>
</reference>
<name>A0AAE1VUT5_9LAMI</name>
<comment type="caution">
    <text evidence="2">The sequence shown here is derived from an EMBL/GenBank/DDBJ whole genome shotgun (WGS) entry which is preliminary data.</text>
</comment>
<keyword evidence="1" id="KW-0472">Membrane</keyword>
<keyword evidence="1" id="KW-1133">Transmembrane helix</keyword>
<organism evidence="2 3">
    <name type="scientific">Sesamum angolense</name>
    <dbReference type="NCBI Taxonomy" id="2727404"/>
    <lineage>
        <taxon>Eukaryota</taxon>
        <taxon>Viridiplantae</taxon>
        <taxon>Streptophyta</taxon>
        <taxon>Embryophyta</taxon>
        <taxon>Tracheophyta</taxon>
        <taxon>Spermatophyta</taxon>
        <taxon>Magnoliopsida</taxon>
        <taxon>eudicotyledons</taxon>
        <taxon>Gunneridae</taxon>
        <taxon>Pentapetalae</taxon>
        <taxon>asterids</taxon>
        <taxon>lamiids</taxon>
        <taxon>Lamiales</taxon>
        <taxon>Pedaliaceae</taxon>
        <taxon>Sesamum</taxon>
    </lineage>
</organism>
<dbReference type="Proteomes" id="UP001289374">
    <property type="component" value="Unassembled WGS sequence"/>
</dbReference>
<feature type="transmembrane region" description="Helical" evidence="1">
    <location>
        <begin position="160"/>
        <end position="188"/>
    </location>
</feature>